<gene>
    <name evidence="2" type="ORF">MB824_04500</name>
</gene>
<dbReference type="Proteomes" id="UP001298424">
    <property type="component" value="Unassembled WGS sequence"/>
</dbReference>
<feature type="region of interest" description="Disordered" evidence="1">
    <location>
        <begin position="21"/>
        <end position="42"/>
    </location>
</feature>
<evidence type="ECO:0000313" key="3">
    <source>
        <dbReference type="Proteomes" id="UP001298424"/>
    </source>
</evidence>
<evidence type="ECO:0008006" key="4">
    <source>
        <dbReference type="Google" id="ProtNLM"/>
    </source>
</evidence>
<evidence type="ECO:0000313" key="2">
    <source>
        <dbReference type="EMBL" id="MCG6503758.1"/>
    </source>
</evidence>
<evidence type="ECO:0000256" key="1">
    <source>
        <dbReference type="SAM" id="MobiDB-lite"/>
    </source>
</evidence>
<dbReference type="EMBL" id="JAKOOW010000018">
    <property type="protein sequence ID" value="MCG6503758.1"/>
    <property type="molecule type" value="Genomic_DNA"/>
</dbReference>
<proteinExistence type="predicted"/>
<feature type="region of interest" description="Disordered" evidence="1">
    <location>
        <begin position="137"/>
        <end position="160"/>
    </location>
</feature>
<dbReference type="RefSeq" id="WP_238746336.1">
    <property type="nucleotide sequence ID" value="NZ_JAKOOW010000018.1"/>
</dbReference>
<feature type="compositionally biased region" description="Polar residues" evidence="1">
    <location>
        <begin position="29"/>
        <end position="42"/>
    </location>
</feature>
<name>A0ABS9NLT2_9NEIS</name>
<organism evidence="2 3">
    <name type="scientific">Kingella pumchi</name>
    <dbReference type="NCBI Taxonomy" id="2779506"/>
    <lineage>
        <taxon>Bacteria</taxon>
        <taxon>Pseudomonadati</taxon>
        <taxon>Pseudomonadota</taxon>
        <taxon>Betaproteobacteria</taxon>
        <taxon>Neisseriales</taxon>
        <taxon>Neisseriaceae</taxon>
        <taxon>Kingella</taxon>
    </lineage>
</organism>
<feature type="compositionally biased region" description="Basic and acidic residues" evidence="1">
    <location>
        <begin position="143"/>
        <end position="160"/>
    </location>
</feature>
<comment type="caution">
    <text evidence="2">The sequence shown here is derived from an EMBL/GenBank/DDBJ whole genome shotgun (WGS) entry which is preliminary data.</text>
</comment>
<sequence>MRPLIIALILLAACTDSNPNIHEPPAMTASPSQAPNQTEQPNGKTLLQQARQQYDDYYKYQAAYLAYQAAQAGETLPPHLAELAKNYQPDAPTVTPQYFDLSPQDLATVTAQAEQGSRKAAARLAEYYQFAAHGLPDLPEDEREAKAEYWQKRAQEIQAK</sequence>
<reference evidence="2 3" key="1">
    <citation type="submission" date="2022-02" db="EMBL/GenBank/DDBJ databases">
        <title>Genome sequence data of Kingella unionensis sp. nov. strain CICC 24913 (CCUG 75125).</title>
        <authorList>
            <person name="Xiao M."/>
        </authorList>
    </citation>
    <scope>NUCLEOTIDE SEQUENCE [LARGE SCALE GENOMIC DNA]</scope>
    <source>
        <strain evidence="2 3">CICC 24913</strain>
    </source>
</reference>
<keyword evidence="3" id="KW-1185">Reference proteome</keyword>
<accession>A0ABS9NLT2</accession>
<protein>
    <recommendedName>
        <fullName evidence="4">Lipoprotein</fullName>
    </recommendedName>
</protein>